<protein>
    <submittedName>
        <fullName evidence="9">Rhomboid family intramembrane serine protease</fullName>
    </submittedName>
</protein>
<dbReference type="InterPro" id="IPR022764">
    <property type="entry name" value="Peptidase_S54_rhomboid_dom"/>
</dbReference>
<dbReference type="OrthoDB" id="9813074at2"/>
<organism evidence="9 10">
    <name type="scientific">Sphingomonas lenta</name>
    <dbReference type="NCBI Taxonomy" id="1141887"/>
    <lineage>
        <taxon>Bacteria</taxon>
        <taxon>Pseudomonadati</taxon>
        <taxon>Pseudomonadota</taxon>
        <taxon>Alphaproteobacteria</taxon>
        <taxon>Sphingomonadales</taxon>
        <taxon>Sphingomonadaceae</taxon>
        <taxon>Sphingomonas</taxon>
    </lineage>
</organism>
<evidence type="ECO:0000256" key="6">
    <source>
        <dbReference type="ARBA" id="ARBA00023136"/>
    </source>
</evidence>
<evidence type="ECO:0000256" key="5">
    <source>
        <dbReference type="ARBA" id="ARBA00022989"/>
    </source>
</evidence>
<name>A0A2A2SJB3_9SPHN</name>
<accession>A0A2A2SJB3</accession>
<dbReference type="AlphaFoldDB" id="A0A2A2SJB3"/>
<keyword evidence="4" id="KW-0378">Hydrolase</keyword>
<evidence type="ECO:0000256" key="7">
    <source>
        <dbReference type="SAM" id="Phobius"/>
    </source>
</evidence>
<dbReference type="GO" id="GO:0004252">
    <property type="term" value="F:serine-type endopeptidase activity"/>
    <property type="evidence" value="ECO:0007669"/>
    <property type="project" value="InterPro"/>
</dbReference>
<evidence type="ECO:0000256" key="3">
    <source>
        <dbReference type="ARBA" id="ARBA00022692"/>
    </source>
</evidence>
<dbReference type="RefSeq" id="WP_095996481.1">
    <property type="nucleotide sequence ID" value="NZ_NSLI01000001.1"/>
</dbReference>
<evidence type="ECO:0000313" key="9">
    <source>
        <dbReference type="EMBL" id="PAX09374.1"/>
    </source>
</evidence>
<gene>
    <name evidence="9" type="ORF">CKY28_01055</name>
</gene>
<evidence type="ECO:0000256" key="4">
    <source>
        <dbReference type="ARBA" id="ARBA00022801"/>
    </source>
</evidence>
<evidence type="ECO:0000256" key="2">
    <source>
        <dbReference type="ARBA" id="ARBA00009045"/>
    </source>
</evidence>
<comment type="caution">
    <text evidence="9">The sequence shown here is derived from an EMBL/GenBank/DDBJ whole genome shotgun (WGS) entry which is preliminary data.</text>
</comment>
<comment type="similarity">
    <text evidence="2">Belongs to the peptidase S54 family.</text>
</comment>
<dbReference type="Pfam" id="PF01694">
    <property type="entry name" value="Rhomboid"/>
    <property type="match status" value="1"/>
</dbReference>
<dbReference type="PANTHER" id="PTHR43731:SF14">
    <property type="entry name" value="PRESENILIN-ASSOCIATED RHOMBOID-LIKE PROTEIN, MITOCHONDRIAL"/>
    <property type="match status" value="1"/>
</dbReference>
<dbReference type="InterPro" id="IPR050925">
    <property type="entry name" value="Rhomboid_protease_S54"/>
</dbReference>
<feature type="transmembrane region" description="Helical" evidence="7">
    <location>
        <begin position="7"/>
        <end position="27"/>
    </location>
</feature>
<feature type="transmembrane region" description="Helical" evidence="7">
    <location>
        <begin position="173"/>
        <end position="192"/>
    </location>
</feature>
<keyword evidence="3 7" id="KW-0812">Transmembrane</keyword>
<keyword evidence="9" id="KW-0645">Protease</keyword>
<keyword evidence="6 7" id="KW-0472">Membrane</keyword>
<dbReference type="PANTHER" id="PTHR43731">
    <property type="entry name" value="RHOMBOID PROTEASE"/>
    <property type="match status" value="1"/>
</dbReference>
<dbReference type="Proteomes" id="UP000218151">
    <property type="component" value="Unassembled WGS sequence"/>
</dbReference>
<evidence type="ECO:0000313" key="10">
    <source>
        <dbReference type="Proteomes" id="UP000218151"/>
    </source>
</evidence>
<sequence length="195" mass="19634">MKPSAPATVALVAAITAASTFILLSGWVEPMAVMGGFIPDRFRGLALPPELGFAVPAWATPLSATLVHGGPGHLLLNIAVLGFCGAQVEWNVGWRGLLTLYAAGAYAAAGTEWLLTGGALIGASGAISALVGAFAMLFGRRVTGGWARAGMLAVGWITIQLLIGAIQTGGAPIAVGAHIGGFLAGLALAGPLRRR</sequence>
<dbReference type="GO" id="GO:0006508">
    <property type="term" value="P:proteolysis"/>
    <property type="evidence" value="ECO:0007669"/>
    <property type="project" value="UniProtKB-KW"/>
</dbReference>
<dbReference type="InterPro" id="IPR035952">
    <property type="entry name" value="Rhomboid-like_sf"/>
</dbReference>
<reference evidence="10" key="1">
    <citation type="submission" date="2017-09" db="EMBL/GenBank/DDBJ databases">
        <authorList>
            <person name="Feng G."/>
            <person name="Zhu H."/>
        </authorList>
    </citation>
    <scope>NUCLEOTIDE SEQUENCE [LARGE SCALE GENOMIC DNA]</scope>
    <source>
        <strain evidence="10">1PNM-20</strain>
    </source>
</reference>
<evidence type="ECO:0000256" key="1">
    <source>
        <dbReference type="ARBA" id="ARBA00004141"/>
    </source>
</evidence>
<dbReference type="SUPFAM" id="SSF144091">
    <property type="entry name" value="Rhomboid-like"/>
    <property type="match status" value="1"/>
</dbReference>
<dbReference type="Gene3D" id="1.20.1540.10">
    <property type="entry name" value="Rhomboid-like"/>
    <property type="match status" value="1"/>
</dbReference>
<dbReference type="GO" id="GO:0016020">
    <property type="term" value="C:membrane"/>
    <property type="evidence" value="ECO:0007669"/>
    <property type="project" value="UniProtKB-SubCell"/>
</dbReference>
<dbReference type="EMBL" id="NSLI01000001">
    <property type="protein sequence ID" value="PAX09374.1"/>
    <property type="molecule type" value="Genomic_DNA"/>
</dbReference>
<feature type="transmembrane region" description="Helical" evidence="7">
    <location>
        <begin position="113"/>
        <end position="137"/>
    </location>
</feature>
<evidence type="ECO:0000259" key="8">
    <source>
        <dbReference type="Pfam" id="PF01694"/>
    </source>
</evidence>
<feature type="transmembrane region" description="Helical" evidence="7">
    <location>
        <begin position="149"/>
        <end position="167"/>
    </location>
</feature>
<keyword evidence="10" id="KW-1185">Reference proteome</keyword>
<feature type="domain" description="Peptidase S54 rhomboid" evidence="8">
    <location>
        <begin position="61"/>
        <end position="193"/>
    </location>
</feature>
<comment type="subcellular location">
    <subcellularLocation>
        <location evidence="1">Membrane</location>
        <topology evidence="1">Multi-pass membrane protein</topology>
    </subcellularLocation>
</comment>
<keyword evidence="5 7" id="KW-1133">Transmembrane helix</keyword>
<proteinExistence type="inferred from homology"/>